<dbReference type="SUPFAM" id="SSF51556">
    <property type="entry name" value="Metallo-dependent hydrolases"/>
    <property type="match status" value="1"/>
</dbReference>
<proteinExistence type="predicted"/>
<gene>
    <name evidence="2" type="ORF">BerOc1_00569</name>
</gene>
<accession>A0A1J5NKB5</accession>
<comment type="caution">
    <text evidence="2">The sequence shown here is derived from an EMBL/GenBank/DDBJ whole genome shotgun (WGS) entry which is preliminary data.</text>
</comment>
<evidence type="ECO:0000313" key="2">
    <source>
        <dbReference type="EMBL" id="OIQ52097.1"/>
    </source>
</evidence>
<sequence>MRINCHCHVFNLQSVFTKETRDIFKVKLDDRGVPEQLSNLLLAMLTMILEKKSGVDLRADRNLEIADILRELKEYDERTKLFERDPKLSIGDVSRLLKSFTSRTDKSASVAVDKFVSGLNALFDPAVLDGSGTDIEDLLAYVSIGFARSMDQVTDKLMAGLDPDVAIVPLMMDITKFPKDDYPLFVAQTEGTRRQIFRYPGRVFPFFAVNPKRGNTLSLMKDSLGTGFVGVKLYPALNYSVTSSAMARVLAECDGTGTPLLMHCMRRGFNADRFSYRHGAPVHWKRLLEDHPGLRICFGHFGGDENLLAAGGPDKDSWTSDILDLMLRFEGRVYADLAAHTDCMTEHRLKNYFDNLNALIAGPHGKYILWGSDWFMIRTRISEKNFWKVFEKRISKENFKRISEENPVRFLGLPVGGNPMGENIRRQVEYMKPRADRFGEGIGSFSLPEWLAGQLGAA</sequence>
<organism evidence="2 3">
    <name type="scientific">Pseudodesulfovibrio hydrargyri</name>
    <dbReference type="NCBI Taxonomy" id="2125990"/>
    <lineage>
        <taxon>Bacteria</taxon>
        <taxon>Pseudomonadati</taxon>
        <taxon>Thermodesulfobacteriota</taxon>
        <taxon>Desulfovibrionia</taxon>
        <taxon>Desulfovibrionales</taxon>
        <taxon>Desulfovibrionaceae</taxon>
    </lineage>
</organism>
<dbReference type="InterPro" id="IPR006680">
    <property type="entry name" value="Amidohydro-rel"/>
</dbReference>
<dbReference type="Proteomes" id="UP000181901">
    <property type="component" value="Unassembled WGS sequence"/>
</dbReference>
<dbReference type="AlphaFoldDB" id="A0A1J5NKB5"/>
<protein>
    <submittedName>
        <fullName evidence="2">Amidohydrolase</fullName>
    </submittedName>
</protein>
<keyword evidence="2" id="KW-0378">Hydrolase</keyword>
<keyword evidence="3" id="KW-1185">Reference proteome</keyword>
<name>A0A1J5NKB5_9BACT</name>
<feature type="domain" description="Amidohydrolase-related" evidence="1">
    <location>
        <begin position="196"/>
        <end position="413"/>
    </location>
</feature>
<dbReference type="InterPro" id="IPR032466">
    <property type="entry name" value="Metal_Hydrolase"/>
</dbReference>
<evidence type="ECO:0000313" key="3">
    <source>
        <dbReference type="Proteomes" id="UP000181901"/>
    </source>
</evidence>
<dbReference type="Gene3D" id="3.20.20.140">
    <property type="entry name" value="Metal-dependent hydrolases"/>
    <property type="match status" value="1"/>
</dbReference>
<dbReference type="Pfam" id="PF04909">
    <property type="entry name" value="Amidohydro_2"/>
    <property type="match status" value="1"/>
</dbReference>
<dbReference type="EMBL" id="LKAQ01000001">
    <property type="protein sequence ID" value="OIQ52097.1"/>
    <property type="molecule type" value="Genomic_DNA"/>
</dbReference>
<reference evidence="2 3" key="1">
    <citation type="submission" date="2015-09" db="EMBL/GenBank/DDBJ databases">
        <title>Genome of Desulfovibrio dechloracetivorans BerOc1, a mercury methylating strain isolated from highly hydrocarbons and metals contaminated coastal sediments.</title>
        <authorList>
            <person name="Goni Urriza M."/>
            <person name="Gassie C."/>
            <person name="Bouchez O."/>
            <person name="Klopp C."/>
            <person name="Ranchou-Peyruse A."/>
            <person name="Remy G."/>
        </authorList>
    </citation>
    <scope>NUCLEOTIDE SEQUENCE [LARGE SCALE GENOMIC DNA]</scope>
    <source>
        <strain evidence="2 3">BerOc1</strain>
    </source>
</reference>
<dbReference type="GO" id="GO:0016787">
    <property type="term" value="F:hydrolase activity"/>
    <property type="evidence" value="ECO:0007669"/>
    <property type="project" value="UniProtKB-KW"/>
</dbReference>
<evidence type="ECO:0000259" key="1">
    <source>
        <dbReference type="Pfam" id="PF04909"/>
    </source>
</evidence>
<dbReference type="RefSeq" id="WP_071544198.1">
    <property type="nucleotide sequence ID" value="NZ_LKAQ01000001.1"/>
</dbReference>